<keyword evidence="4 8" id="KW-0175">Coiled coil</keyword>
<evidence type="ECO:0000256" key="2">
    <source>
        <dbReference type="ARBA" id="ARBA00022741"/>
    </source>
</evidence>
<feature type="coiled-coil region" evidence="8">
    <location>
        <begin position="915"/>
        <end position="1127"/>
    </location>
</feature>
<organism evidence="11 12">
    <name type="scientific">Drosophila kikkawai</name>
    <name type="common">Fruit fly</name>
    <dbReference type="NCBI Taxonomy" id="30033"/>
    <lineage>
        <taxon>Eukaryota</taxon>
        <taxon>Metazoa</taxon>
        <taxon>Ecdysozoa</taxon>
        <taxon>Arthropoda</taxon>
        <taxon>Hexapoda</taxon>
        <taxon>Insecta</taxon>
        <taxon>Pterygota</taxon>
        <taxon>Neoptera</taxon>
        <taxon>Endopterygota</taxon>
        <taxon>Diptera</taxon>
        <taxon>Brachycera</taxon>
        <taxon>Muscomorpha</taxon>
        <taxon>Ephydroidea</taxon>
        <taxon>Drosophilidae</taxon>
        <taxon>Drosophila</taxon>
        <taxon>Sophophora</taxon>
    </lineage>
</organism>
<accession>A0A6P4JB42</accession>
<evidence type="ECO:0000256" key="7">
    <source>
        <dbReference type="PROSITE-ProRule" id="PRU00283"/>
    </source>
</evidence>
<dbReference type="PROSITE" id="PS50067">
    <property type="entry name" value="KINESIN_MOTOR_2"/>
    <property type="match status" value="1"/>
</dbReference>
<evidence type="ECO:0000313" key="11">
    <source>
        <dbReference type="Proteomes" id="UP001652661"/>
    </source>
</evidence>
<feature type="coiled-coil region" evidence="8">
    <location>
        <begin position="1180"/>
        <end position="1291"/>
    </location>
</feature>
<evidence type="ECO:0000313" key="12">
    <source>
        <dbReference type="RefSeq" id="XP_017032736.1"/>
    </source>
</evidence>
<dbReference type="RefSeq" id="XP_017032736.1">
    <property type="nucleotide sequence ID" value="XM_017177247.3"/>
</dbReference>
<evidence type="ECO:0000259" key="10">
    <source>
        <dbReference type="PROSITE" id="PS50067"/>
    </source>
</evidence>
<keyword evidence="6" id="KW-0963">Cytoplasm</keyword>
<evidence type="ECO:0000256" key="6">
    <source>
        <dbReference type="ARBA" id="ARBA00023212"/>
    </source>
</evidence>
<dbReference type="PANTHER" id="PTHR47968:SF75">
    <property type="entry name" value="CENTROMERE-ASSOCIATED PROTEIN E"/>
    <property type="match status" value="1"/>
</dbReference>
<reference evidence="11" key="1">
    <citation type="submission" date="2025-05" db="UniProtKB">
        <authorList>
            <consortium name="RefSeq"/>
        </authorList>
    </citation>
    <scope>NUCLEOTIDE SEQUENCE [LARGE SCALE GENOMIC DNA]</scope>
    <source>
        <strain evidence="11">14028-0561.14</strain>
    </source>
</reference>
<gene>
    <name evidence="12" type="primary">LOC108082002</name>
</gene>
<reference evidence="12" key="2">
    <citation type="submission" date="2025-08" db="UniProtKB">
        <authorList>
            <consortium name="RefSeq"/>
        </authorList>
    </citation>
    <scope>IDENTIFICATION</scope>
    <source>
        <strain evidence="12">14028-0561.14</strain>
        <tissue evidence="12">Whole fly</tissue>
    </source>
</reference>
<protein>
    <submittedName>
        <fullName evidence="12">Uncharacterized protein isoform X1</fullName>
    </submittedName>
</protein>
<dbReference type="InterPro" id="IPR027640">
    <property type="entry name" value="Kinesin-like_fam"/>
</dbReference>
<dbReference type="GO" id="GO:0008017">
    <property type="term" value="F:microtubule binding"/>
    <property type="evidence" value="ECO:0007669"/>
    <property type="project" value="InterPro"/>
</dbReference>
<dbReference type="SUPFAM" id="SSF52540">
    <property type="entry name" value="P-loop containing nucleoside triphosphate hydrolases"/>
    <property type="match status" value="1"/>
</dbReference>
<comment type="subcellular location">
    <subcellularLocation>
        <location evidence="1">Cytoplasm</location>
        <location evidence="1">Cytoskeleton</location>
    </subcellularLocation>
</comment>
<evidence type="ECO:0000256" key="9">
    <source>
        <dbReference type="SAM" id="MobiDB-lite"/>
    </source>
</evidence>
<feature type="compositionally biased region" description="Basic and acidic residues" evidence="9">
    <location>
        <begin position="1548"/>
        <end position="1557"/>
    </location>
</feature>
<dbReference type="Pfam" id="PF00225">
    <property type="entry name" value="Kinesin"/>
    <property type="match status" value="1"/>
</dbReference>
<evidence type="ECO:0000256" key="5">
    <source>
        <dbReference type="ARBA" id="ARBA00023175"/>
    </source>
</evidence>
<keyword evidence="5 7" id="KW-0505">Motor protein</keyword>
<keyword evidence="2 7" id="KW-0547">Nucleotide-binding</keyword>
<dbReference type="InterPro" id="IPR036961">
    <property type="entry name" value="Kinesin_motor_dom_sf"/>
</dbReference>
<feature type="coiled-coil region" evidence="8">
    <location>
        <begin position="425"/>
        <end position="588"/>
    </location>
</feature>
<sequence length="1566" mass="179117">MSVKSVNSIQVCIKLRPSSSSCWLVKEGSTIQLADNHAEPMVFDCIFDEGAGNQKVFDQMAQHIVRACMQGFNGTIFAYGQSSSGKTYTMLGDGQNPGVMVLAAKEIFQQIANETERIFLLRASYIEIFNEKINDLLNKKNQDLKIHEAGNGIVTVNSEECVITSEDDLMRLFCPVQKERTVGEARTPERSCHSHAILRIIIESWEKDRKQAIHQSILNLVDLAGSERLSGDSPVGSRNGVHINKSLMFLSNVVKHLSDNKADNKYISFRDCKLTRFLQASLCGNAFTSVICTIRPSIVEETQSTLNFAMRARKIRIKPKVTKMERGTSMMERVDRKIEELQSQIAEEKRKKDNQPKVQILESQLKAEKLKIITGHLRAWRCSSSPEISKADISKVDIPETTAPLTRPSLTSKLPKPRYIEVPKCDALQAEVLALTASNQTANEKIKAYEEEVKMLKQEIVRLEMENGKLVNLKQQLDSHKAQAKELESHLLTTINERDLTIKNLQGQTLAIETMQAEYQEIQQKYNKLQEEYESLERTSSASEEQCQKLQADNTRLTCEIRIVRKRMEETQRKLMESERQESEFKSDKERQIAALASLKINFKNFREEFYSLSNQLRENDVTREELLSIKAPAVSTEQVSDSHNEQLAKISEAIHQIELKIHSGFSRLFTDFEPEMKKNEKLCLESPKHIKGETPPTDAIPLQLPPSEDTLADSYESPVKPSDEVTLAERNAEVWKLLAEKEEHLKEMQLKDSNIADLKAEIEKMGKPSILSEDNQQLVRQEQKLADHDLLIAQLKDRNVKLAESLKQAEVRQEELKKLLSKAKDELNLNEKEKTDEIKALQLEYLVDMEKSENENRLKFRQYTLELEECKDQYEREVASLKEQLLCSTVTVKEMDDLKSQHQAELGQCENTLKEKLLEAQLELEKVKAGLQDQISQAEDERNKALDELAKLRSAQEAHTAELEKTKLELDNLRRERDTLGQQKEKETVENPKAHINDLEEELRAQLEAVSNEHKELVASSKEQIQELQKRYDHLAIYTDNLRDEKAILRAKIVEADAQHSSTLRQLHELEMHKDESSQKWTTEKTDLEEKLETLKAKISDLEAELQSARLKAASLEELISQHQDLKLSLSEATGVSSTLQEKVDSLQLQLLASEKDISSRDLEKERLLSELKHALEGKDAASAEELALTTQLKAMEEKMASQEADFRKELADLNSSMNELQFKLKSLEEQKIALESDNDELKVKLKNAHNLQDQLQDEQKLCASLRTQFAELEETKTRLEEELRIKEAESRAKFLAMSQELELGRLSFKKLTNECEKLRCDLETKTKIFQKENAELIVKLRTKEDESKRLREAGINQMSAVDAANIKCRKFVEHELELTKEIDQLRITLKSKEASVLMEKESMNATISSLLEDKRNLEEKLCTLNDNIIKLEAELSALQAVKINRSNSSVESNGSLAPPTFVKPFTTNNLDHKPSVGAGVIKKSSLIDCAVRRERRKTAHDEHRKQSVWNDNRDFGTMTDPEEDRAIARKMELMKNPQKRLRRKIHDLTTREHPTDPQTVDSQT</sequence>
<keyword evidence="3 7" id="KW-0067">ATP-binding</keyword>
<dbReference type="PANTHER" id="PTHR47968">
    <property type="entry name" value="CENTROMERE PROTEIN E"/>
    <property type="match status" value="1"/>
</dbReference>
<dbReference type="GO" id="GO:0005524">
    <property type="term" value="F:ATP binding"/>
    <property type="evidence" value="ECO:0007669"/>
    <property type="project" value="UniProtKB-UniRule"/>
</dbReference>
<dbReference type="GO" id="GO:0000278">
    <property type="term" value="P:mitotic cell cycle"/>
    <property type="evidence" value="ECO:0007669"/>
    <property type="project" value="TreeGrafter"/>
</dbReference>
<dbReference type="Proteomes" id="UP001652661">
    <property type="component" value="Chromosome 2L"/>
</dbReference>
<dbReference type="OrthoDB" id="21525at2759"/>
<dbReference type="GeneID" id="108082002"/>
<dbReference type="SMART" id="SM00129">
    <property type="entry name" value="KISc"/>
    <property type="match status" value="1"/>
</dbReference>
<name>A0A6P4JB42_DROKI</name>
<dbReference type="GO" id="GO:0007018">
    <property type="term" value="P:microtubule-based movement"/>
    <property type="evidence" value="ECO:0007669"/>
    <property type="project" value="InterPro"/>
</dbReference>
<dbReference type="PRINTS" id="PR00380">
    <property type="entry name" value="KINESINHEAVY"/>
</dbReference>
<comment type="similarity">
    <text evidence="7">Belongs to the TRAFAC class myosin-kinesin ATPase superfamily. Kinesin family.</text>
</comment>
<dbReference type="InterPro" id="IPR001752">
    <property type="entry name" value="Kinesin_motor_dom"/>
</dbReference>
<feature type="domain" description="Kinesin motor" evidence="10">
    <location>
        <begin position="8"/>
        <end position="315"/>
    </location>
</feature>
<keyword evidence="6" id="KW-0206">Cytoskeleton</keyword>
<dbReference type="Gene3D" id="3.40.850.10">
    <property type="entry name" value="Kinesin motor domain"/>
    <property type="match status" value="1"/>
</dbReference>
<proteinExistence type="inferred from homology"/>
<evidence type="ECO:0000256" key="3">
    <source>
        <dbReference type="ARBA" id="ARBA00022840"/>
    </source>
</evidence>
<dbReference type="GO" id="GO:0003777">
    <property type="term" value="F:microtubule motor activity"/>
    <property type="evidence" value="ECO:0007669"/>
    <property type="project" value="InterPro"/>
</dbReference>
<dbReference type="InterPro" id="IPR027417">
    <property type="entry name" value="P-loop_NTPase"/>
</dbReference>
<evidence type="ECO:0000256" key="4">
    <source>
        <dbReference type="ARBA" id="ARBA00023054"/>
    </source>
</evidence>
<dbReference type="GO" id="GO:0005874">
    <property type="term" value="C:microtubule"/>
    <property type="evidence" value="ECO:0007669"/>
    <property type="project" value="TreeGrafter"/>
</dbReference>
<feature type="region of interest" description="Disordered" evidence="9">
    <location>
        <begin position="1537"/>
        <end position="1566"/>
    </location>
</feature>
<feature type="coiled-coil region" evidence="8">
    <location>
        <begin position="324"/>
        <end position="351"/>
    </location>
</feature>
<evidence type="ECO:0000256" key="1">
    <source>
        <dbReference type="ARBA" id="ARBA00004245"/>
    </source>
</evidence>
<evidence type="ECO:0000256" key="8">
    <source>
        <dbReference type="SAM" id="Coils"/>
    </source>
</evidence>
<feature type="binding site" evidence="7">
    <location>
        <begin position="80"/>
        <end position="87"/>
    </location>
    <ligand>
        <name>ATP</name>
        <dbReference type="ChEBI" id="CHEBI:30616"/>
    </ligand>
</feature>
<feature type="coiled-coil region" evidence="8">
    <location>
        <begin position="1402"/>
        <end position="1436"/>
    </location>
</feature>
<keyword evidence="11" id="KW-1185">Reference proteome</keyword>
<feature type="coiled-coil region" evidence="8">
    <location>
        <begin position="742"/>
        <end position="885"/>
    </location>
</feature>